<dbReference type="Pfam" id="PF00440">
    <property type="entry name" value="TetR_N"/>
    <property type="match status" value="1"/>
</dbReference>
<feature type="domain" description="HTH tetR-type" evidence="3">
    <location>
        <begin position="14"/>
        <end position="74"/>
    </location>
</feature>
<accession>A0A178LT57</accession>
<dbReference type="Proteomes" id="UP000078396">
    <property type="component" value="Unassembled WGS sequence"/>
</dbReference>
<sequence>MSHSAPLPGSVPVVDAHERLIRALAQSIEVKGYRKTAVTDVVSLAKASRRTFYRVFGTKDDALLALMKDVNASLIADLRAAVDPRLSWKSQVDKAIRVYFAHVERWPAVHLCSIRELPYLGEIAEPVIRQSNDAFASLITTMTDNEQFRRAGIEPATRLHAMMVQGALNELVADILQSSGRIADGVDLAIASTAALLSLDVDTPQPT</sequence>
<dbReference type="GO" id="GO:0000976">
    <property type="term" value="F:transcription cis-regulatory region binding"/>
    <property type="evidence" value="ECO:0007669"/>
    <property type="project" value="TreeGrafter"/>
</dbReference>
<dbReference type="SUPFAM" id="SSF46689">
    <property type="entry name" value="Homeodomain-like"/>
    <property type="match status" value="1"/>
</dbReference>
<organism evidence="4 5">
    <name type="scientific">Mycolicibacterium iranicum</name>
    <name type="common">Mycobacterium iranicum</name>
    <dbReference type="NCBI Taxonomy" id="912594"/>
    <lineage>
        <taxon>Bacteria</taxon>
        <taxon>Bacillati</taxon>
        <taxon>Actinomycetota</taxon>
        <taxon>Actinomycetes</taxon>
        <taxon>Mycobacteriales</taxon>
        <taxon>Mycobacteriaceae</taxon>
        <taxon>Mycolicibacterium</taxon>
    </lineage>
</organism>
<proteinExistence type="predicted"/>
<protein>
    <recommendedName>
        <fullName evidence="3">HTH tetR-type domain-containing protein</fullName>
    </recommendedName>
</protein>
<dbReference type="PANTHER" id="PTHR30055:SF187">
    <property type="entry name" value="TRANSCRIPTIONAL REGULATORY PROTEIN"/>
    <property type="match status" value="1"/>
</dbReference>
<dbReference type="InterPro" id="IPR050109">
    <property type="entry name" value="HTH-type_TetR-like_transc_reg"/>
</dbReference>
<dbReference type="AlphaFoldDB" id="A0A178LT57"/>
<dbReference type="GO" id="GO:0003700">
    <property type="term" value="F:DNA-binding transcription factor activity"/>
    <property type="evidence" value="ECO:0007669"/>
    <property type="project" value="TreeGrafter"/>
</dbReference>
<evidence type="ECO:0000313" key="4">
    <source>
        <dbReference type="EMBL" id="OAN37182.1"/>
    </source>
</evidence>
<dbReference type="RefSeq" id="WP_064282758.1">
    <property type="nucleotide sequence ID" value="NZ_PV682387.1"/>
</dbReference>
<dbReference type="PANTHER" id="PTHR30055">
    <property type="entry name" value="HTH-TYPE TRANSCRIPTIONAL REGULATOR RUTR"/>
    <property type="match status" value="1"/>
</dbReference>
<comment type="caution">
    <text evidence="4">The sequence shown here is derived from an EMBL/GenBank/DDBJ whole genome shotgun (WGS) entry which is preliminary data.</text>
</comment>
<evidence type="ECO:0000256" key="1">
    <source>
        <dbReference type="ARBA" id="ARBA00023125"/>
    </source>
</evidence>
<evidence type="ECO:0000259" key="3">
    <source>
        <dbReference type="PROSITE" id="PS50977"/>
    </source>
</evidence>
<gene>
    <name evidence="4" type="ORF">A4X20_23545</name>
</gene>
<dbReference type="InterPro" id="IPR001647">
    <property type="entry name" value="HTH_TetR"/>
</dbReference>
<feature type="DNA-binding region" description="H-T-H motif" evidence="2">
    <location>
        <begin position="37"/>
        <end position="56"/>
    </location>
</feature>
<dbReference type="Gene3D" id="1.10.357.10">
    <property type="entry name" value="Tetracycline Repressor, domain 2"/>
    <property type="match status" value="1"/>
</dbReference>
<keyword evidence="1 2" id="KW-0238">DNA-binding</keyword>
<reference evidence="4 5" key="1">
    <citation type="submission" date="2016-04" db="EMBL/GenBank/DDBJ databases">
        <title>Draft Genome Sequences of Staphylococcus capitis Strain H36, S. capitis Strain H65, S. cohnii Strain H62, S. hominis Strain H69, Mycobacterium iranicum Strain H39, Plantibacter sp. Strain H53, Pseudomonas oryzihabitans Strain H72, and Microbacterium sp. Strain H83, isolated from residential settings.</title>
        <authorList>
            <person name="Lymperopoulou D."/>
            <person name="Adams R.I."/>
            <person name="Lindow S."/>
            <person name="Coil D.A."/>
            <person name="Jospin G."/>
            <person name="Eisen J.A."/>
        </authorList>
    </citation>
    <scope>NUCLEOTIDE SEQUENCE [LARGE SCALE GENOMIC DNA]</scope>
    <source>
        <strain evidence="4 5">H39</strain>
    </source>
</reference>
<dbReference type="PROSITE" id="PS50977">
    <property type="entry name" value="HTH_TETR_2"/>
    <property type="match status" value="1"/>
</dbReference>
<name>A0A178LT57_MYCIR</name>
<evidence type="ECO:0000313" key="5">
    <source>
        <dbReference type="Proteomes" id="UP000078396"/>
    </source>
</evidence>
<dbReference type="EMBL" id="LWCS01000030">
    <property type="protein sequence ID" value="OAN37182.1"/>
    <property type="molecule type" value="Genomic_DNA"/>
</dbReference>
<dbReference type="InterPro" id="IPR009057">
    <property type="entry name" value="Homeodomain-like_sf"/>
</dbReference>
<evidence type="ECO:0000256" key="2">
    <source>
        <dbReference type="PROSITE-ProRule" id="PRU00335"/>
    </source>
</evidence>